<reference evidence="3" key="1">
    <citation type="submission" date="2020-10" db="EMBL/GenBank/DDBJ databases">
        <authorList>
            <person name="Han B."/>
            <person name="Lu T."/>
            <person name="Zhao Q."/>
            <person name="Huang X."/>
            <person name="Zhao Y."/>
        </authorList>
    </citation>
    <scope>NUCLEOTIDE SEQUENCE</scope>
</reference>
<dbReference type="GO" id="GO:0005794">
    <property type="term" value="C:Golgi apparatus"/>
    <property type="evidence" value="ECO:0007669"/>
    <property type="project" value="TreeGrafter"/>
</dbReference>
<gene>
    <name evidence="3" type="ORF">NCGR_LOCUS40575</name>
</gene>
<accession>A0A811QJT7</accession>
<organism evidence="3 4">
    <name type="scientific">Miscanthus lutarioriparius</name>
    <dbReference type="NCBI Taxonomy" id="422564"/>
    <lineage>
        <taxon>Eukaryota</taxon>
        <taxon>Viridiplantae</taxon>
        <taxon>Streptophyta</taxon>
        <taxon>Embryophyta</taxon>
        <taxon>Tracheophyta</taxon>
        <taxon>Spermatophyta</taxon>
        <taxon>Magnoliopsida</taxon>
        <taxon>Liliopsida</taxon>
        <taxon>Poales</taxon>
        <taxon>Poaceae</taxon>
        <taxon>PACMAD clade</taxon>
        <taxon>Panicoideae</taxon>
        <taxon>Andropogonodae</taxon>
        <taxon>Andropogoneae</taxon>
        <taxon>Saccharinae</taxon>
        <taxon>Miscanthus</taxon>
    </lineage>
</organism>
<evidence type="ECO:0000256" key="1">
    <source>
        <dbReference type="ARBA" id="ARBA00007727"/>
    </source>
</evidence>
<keyword evidence="4" id="KW-1185">Reference proteome</keyword>
<comment type="caution">
    <text evidence="3">The sequence shown here is derived from an EMBL/GenBank/DDBJ whole genome shotgun (WGS) entry which is preliminary data.</text>
</comment>
<dbReference type="Pfam" id="PF13839">
    <property type="entry name" value="PC-Esterase"/>
    <property type="match status" value="1"/>
</dbReference>
<evidence type="ECO:0000313" key="4">
    <source>
        <dbReference type="Proteomes" id="UP000604825"/>
    </source>
</evidence>
<protein>
    <recommendedName>
        <fullName evidence="2">Trichome birefringence-like C-terminal domain-containing protein</fullName>
    </recommendedName>
</protein>
<comment type="similarity">
    <text evidence="1">Belongs to the PC-esterase family. TBL subfamily.</text>
</comment>
<evidence type="ECO:0000259" key="2">
    <source>
        <dbReference type="Pfam" id="PF13839"/>
    </source>
</evidence>
<dbReference type="PANTHER" id="PTHR32285:SF64">
    <property type="entry name" value="OS06G0273700 PROTEIN"/>
    <property type="match status" value="1"/>
</dbReference>
<dbReference type="Proteomes" id="UP000604825">
    <property type="component" value="Unassembled WGS sequence"/>
</dbReference>
<evidence type="ECO:0000313" key="3">
    <source>
        <dbReference type="EMBL" id="CAD6257085.1"/>
    </source>
</evidence>
<proteinExistence type="inferred from homology"/>
<dbReference type="InterPro" id="IPR029962">
    <property type="entry name" value="TBL"/>
</dbReference>
<dbReference type="EMBL" id="CAJGYO010000010">
    <property type="protein sequence ID" value="CAD6257085.1"/>
    <property type="molecule type" value="Genomic_DNA"/>
</dbReference>
<sequence length="88" mass="9976">MSEPERDFYGAQVDEFAAAAEGARRNGVRLRMIDVTKMILRRPDGHPDLYGHGPGEHEGFDIDCLHWCLPGPIDVWNELLLQILAGRY</sequence>
<dbReference type="OrthoDB" id="688472at2759"/>
<dbReference type="PANTHER" id="PTHR32285">
    <property type="entry name" value="PROTEIN TRICHOME BIREFRINGENCE-LIKE 9-RELATED"/>
    <property type="match status" value="1"/>
</dbReference>
<dbReference type="GO" id="GO:0016413">
    <property type="term" value="F:O-acetyltransferase activity"/>
    <property type="evidence" value="ECO:0007669"/>
    <property type="project" value="InterPro"/>
</dbReference>
<dbReference type="AlphaFoldDB" id="A0A811QJT7"/>
<dbReference type="InterPro" id="IPR026057">
    <property type="entry name" value="TBL_C"/>
</dbReference>
<name>A0A811QJT7_9POAL</name>
<feature type="domain" description="Trichome birefringence-like C-terminal" evidence="2">
    <location>
        <begin position="9"/>
        <end position="82"/>
    </location>
</feature>